<reference evidence="3" key="1">
    <citation type="journal article" date="2015" name="Nature">
        <title>Complex archaea that bridge the gap between prokaryotes and eukaryotes.</title>
        <authorList>
            <person name="Spang A."/>
            <person name="Saw J.H."/>
            <person name="Jorgensen S.L."/>
            <person name="Zaremba-Niedzwiedzka K."/>
            <person name="Martijn J."/>
            <person name="Lind A.E."/>
            <person name="van Eijk R."/>
            <person name="Schleper C."/>
            <person name="Guy L."/>
            <person name="Ettema T.J."/>
        </authorList>
    </citation>
    <scope>NUCLEOTIDE SEQUENCE</scope>
</reference>
<dbReference type="InterPro" id="IPR017439">
    <property type="entry name" value="Amidohydrolase"/>
</dbReference>
<evidence type="ECO:0000313" key="3">
    <source>
        <dbReference type="EMBL" id="KKM16651.1"/>
    </source>
</evidence>
<dbReference type="NCBIfam" id="TIGR01891">
    <property type="entry name" value="amidohydrolases"/>
    <property type="match status" value="1"/>
</dbReference>
<accession>A0A0F9HN00</accession>
<proteinExistence type="predicted"/>
<dbReference type="Pfam" id="PF07687">
    <property type="entry name" value="M20_dimer"/>
    <property type="match status" value="1"/>
</dbReference>
<organism evidence="3">
    <name type="scientific">marine sediment metagenome</name>
    <dbReference type="NCBI Taxonomy" id="412755"/>
    <lineage>
        <taxon>unclassified sequences</taxon>
        <taxon>metagenomes</taxon>
        <taxon>ecological metagenomes</taxon>
    </lineage>
</organism>
<sequence>MIFGGHIEGRFKVGQIAIRPKVDTSFTDELIIQIVGKGGHAARPHETVDAILVGSLFVTALQNIISRNINPTTPTVISIGAFHAGTVFNAVADEATLKGTIRNTDKKTRDLVIRKIKKIAEAFAALHDAKIDVEIIEGYPQVVNHPGCYSLARDTAEEMFGKDNVVNLGKPSMGGEDFAYYLQRIPGCFIRLGAGGEGVVPAAHSSTFDFNEEVIRVGGAFFAELARRAIGNLRKGSASGGRA</sequence>
<evidence type="ECO:0000259" key="2">
    <source>
        <dbReference type="Pfam" id="PF07687"/>
    </source>
</evidence>
<protein>
    <recommendedName>
        <fullName evidence="2">Peptidase M20 dimerisation domain-containing protein</fullName>
    </recommendedName>
</protein>
<dbReference type="InterPro" id="IPR011650">
    <property type="entry name" value="Peptidase_M20_dimer"/>
</dbReference>
<name>A0A0F9HN00_9ZZZZ</name>
<dbReference type="FunFam" id="3.30.70.360:FF:000001">
    <property type="entry name" value="N-acetyldiaminopimelate deacetylase"/>
    <property type="match status" value="1"/>
</dbReference>
<dbReference type="SUPFAM" id="SSF55031">
    <property type="entry name" value="Bacterial exopeptidase dimerisation domain"/>
    <property type="match status" value="1"/>
</dbReference>
<dbReference type="PANTHER" id="PTHR11014:SF63">
    <property type="entry name" value="METALLOPEPTIDASE, PUTATIVE (AFU_ORTHOLOGUE AFUA_6G09600)-RELATED"/>
    <property type="match status" value="1"/>
</dbReference>
<dbReference type="InterPro" id="IPR036264">
    <property type="entry name" value="Bact_exopeptidase_dim_dom"/>
</dbReference>
<evidence type="ECO:0000256" key="1">
    <source>
        <dbReference type="ARBA" id="ARBA00022801"/>
    </source>
</evidence>
<dbReference type="PANTHER" id="PTHR11014">
    <property type="entry name" value="PEPTIDASE M20 FAMILY MEMBER"/>
    <property type="match status" value="1"/>
</dbReference>
<dbReference type="GO" id="GO:0016787">
    <property type="term" value="F:hydrolase activity"/>
    <property type="evidence" value="ECO:0007669"/>
    <property type="project" value="UniProtKB-KW"/>
</dbReference>
<dbReference type="Gene3D" id="3.30.70.360">
    <property type="match status" value="1"/>
</dbReference>
<feature type="domain" description="Peptidase M20 dimerisation" evidence="2">
    <location>
        <begin position="32"/>
        <end position="123"/>
    </location>
</feature>
<keyword evidence="1" id="KW-0378">Hydrolase</keyword>
<dbReference type="SUPFAM" id="SSF53187">
    <property type="entry name" value="Zn-dependent exopeptidases"/>
    <property type="match status" value="1"/>
</dbReference>
<dbReference type="EMBL" id="LAZR01014628">
    <property type="protein sequence ID" value="KKM16651.1"/>
    <property type="molecule type" value="Genomic_DNA"/>
</dbReference>
<comment type="caution">
    <text evidence="3">The sequence shown here is derived from an EMBL/GenBank/DDBJ whole genome shotgun (WGS) entry which is preliminary data.</text>
</comment>
<dbReference type="AlphaFoldDB" id="A0A0F9HN00"/>
<dbReference type="InterPro" id="IPR002933">
    <property type="entry name" value="Peptidase_M20"/>
</dbReference>
<dbReference type="Pfam" id="PF01546">
    <property type="entry name" value="Peptidase_M20"/>
    <property type="match status" value="1"/>
</dbReference>
<gene>
    <name evidence="3" type="ORF">LCGC14_1683700</name>
</gene>